<accession>A0A9P4M4D2</accession>
<protein>
    <submittedName>
        <fullName evidence="4">Uncharacterized protein</fullName>
    </submittedName>
</protein>
<feature type="region of interest" description="Disordered" evidence="3">
    <location>
        <begin position="296"/>
        <end position="316"/>
    </location>
</feature>
<dbReference type="GO" id="GO:0005634">
    <property type="term" value="C:nucleus"/>
    <property type="evidence" value="ECO:0007669"/>
    <property type="project" value="UniProtKB-SubCell"/>
</dbReference>
<dbReference type="Proteomes" id="UP000799772">
    <property type="component" value="Unassembled WGS sequence"/>
</dbReference>
<reference evidence="4" key="1">
    <citation type="journal article" date="2020" name="Stud. Mycol.">
        <title>101 Dothideomycetes genomes: a test case for predicting lifestyles and emergence of pathogens.</title>
        <authorList>
            <person name="Haridas S."/>
            <person name="Albert R."/>
            <person name="Binder M."/>
            <person name="Bloem J."/>
            <person name="Labutti K."/>
            <person name="Salamov A."/>
            <person name="Andreopoulos B."/>
            <person name="Baker S."/>
            <person name="Barry K."/>
            <person name="Bills G."/>
            <person name="Bluhm B."/>
            <person name="Cannon C."/>
            <person name="Castanera R."/>
            <person name="Culley D."/>
            <person name="Daum C."/>
            <person name="Ezra D."/>
            <person name="Gonzalez J."/>
            <person name="Henrissat B."/>
            <person name="Kuo A."/>
            <person name="Liang C."/>
            <person name="Lipzen A."/>
            <person name="Lutzoni F."/>
            <person name="Magnuson J."/>
            <person name="Mondo S."/>
            <person name="Nolan M."/>
            <person name="Ohm R."/>
            <person name="Pangilinan J."/>
            <person name="Park H.-J."/>
            <person name="Ramirez L."/>
            <person name="Alfaro M."/>
            <person name="Sun H."/>
            <person name="Tritt A."/>
            <person name="Yoshinaga Y."/>
            <person name="Zwiers L.-H."/>
            <person name="Turgeon B."/>
            <person name="Goodwin S."/>
            <person name="Spatafora J."/>
            <person name="Crous P."/>
            <person name="Grigoriev I."/>
        </authorList>
    </citation>
    <scope>NUCLEOTIDE SEQUENCE</scope>
    <source>
        <strain evidence="4">CBS 133067</strain>
    </source>
</reference>
<proteinExistence type="predicted"/>
<comment type="caution">
    <text evidence="4">The sequence shown here is derived from an EMBL/GenBank/DDBJ whole genome shotgun (WGS) entry which is preliminary data.</text>
</comment>
<keyword evidence="2" id="KW-0539">Nucleus</keyword>
<comment type="subcellular location">
    <subcellularLocation>
        <location evidence="1">Nucleus</location>
    </subcellularLocation>
</comment>
<dbReference type="InterPro" id="IPR021858">
    <property type="entry name" value="Fun_TF"/>
</dbReference>
<dbReference type="EMBL" id="ML978128">
    <property type="protein sequence ID" value="KAF2097586.1"/>
    <property type="molecule type" value="Genomic_DNA"/>
</dbReference>
<evidence type="ECO:0000313" key="4">
    <source>
        <dbReference type="EMBL" id="KAF2097586.1"/>
    </source>
</evidence>
<sequence length="455" mass="51259">MVRMPHSSGLPRLLDPTESLLFDSYIQRFSRTYPTHSGPSNPFLSVLVPLASQNDVVLNSLLALSGAQGWDRTSPEMESVTLRLKHRALQGCRALLQEGPFAAHTTNAVSGHELQMSASSQRSSISSIPNALSEENVIFLLASSVLFLLYEKISGEENWKPHIEFINRLFNQHLHRFTSTEAYQFLHSIFLYNDLVRSTSLQLPTLSSFYLRAAQPQVGDAGDRTGTQSRHYFPRLIARISTGEETVSDEDIAVWDGILDWLPSFALTEADNESTIASPRMHHVAANHFSATEDAQIHEGRHSENVPGPGTSDWNDQRTVSELYRTAARIFRRQILRKRQHTTVASESGADAYGGDEIPYLASWAIQLIQSLPEGSVFDNALLLPIGVAGRELTAIHSQEREYIILRLRSLEQRFQMRHFRRVQEVLINHWSRLDGTVLMPSNQDDTSREMILFG</sequence>
<name>A0A9P4M4D2_9PEZI</name>
<organism evidence="4 5">
    <name type="scientific">Rhizodiscina lignyota</name>
    <dbReference type="NCBI Taxonomy" id="1504668"/>
    <lineage>
        <taxon>Eukaryota</taxon>
        <taxon>Fungi</taxon>
        <taxon>Dikarya</taxon>
        <taxon>Ascomycota</taxon>
        <taxon>Pezizomycotina</taxon>
        <taxon>Dothideomycetes</taxon>
        <taxon>Pleosporomycetidae</taxon>
        <taxon>Aulographales</taxon>
        <taxon>Rhizodiscinaceae</taxon>
        <taxon>Rhizodiscina</taxon>
    </lineage>
</organism>
<evidence type="ECO:0000256" key="3">
    <source>
        <dbReference type="SAM" id="MobiDB-lite"/>
    </source>
</evidence>
<keyword evidence="5" id="KW-1185">Reference proteome</keyword>
<evidence type="ECO:0000256" key="2">
    <source>
        <dbReference type="ARBA" id="ARBA00023242"/>
    </source>
</evidence>
<evidence type="ECO:0000256" key="1">
    <source>
        <dbReference type="ARBA" id="ARBA00004123"/>
    </source>
</evidence>
<evidence type="ECO:0000313" key="5">
    <source>
        <dbReference type="Proteomes" id="UP000799772"/>
    </source>
</evidence>
<gene>
    <name evidence="4" type="ORF">NA57DRAFT_77838</name>
</gene>
<dbReference type="PANTHER" id="PTHR37534:SF46">
    <property type="entry name" value="ZN(II)2CYS6 TRANSCRIPTION FACTOR (EUROFUNG)"/>
    <property type="match status" value="1"/>
</dbReference>
<dbReference type="PANTHER" id="PTHR37534">
    <property type="entry name" value="TRANSCRIPTIONAL ACTIVATOR PROTEIN UGA3"/>
    <property type="match status" value="1"/>
</dbReference>
<dbReference type="AlphaFoldDB" id="A0A9P4M4D2"/>
<dbReference type="OrthoDB" id="3509362at2759"/>
<dbReference type="Pfam" id="PF11951">
    <property type="entry name" value="Fungal_trans_2"/>
    <property type="match status" value="1"/>
</dbReference>